<proteinExistence type="predicted"/>
<feature type="non-terminal residue" evidence="1">
    <location>
        <position position="1"/>
    </location>
</feature>
<accession>A0AAN4Z8Y9</accession>
<feature type="non-terminal residue" evidence="1">
    <location>
        <position position="120"/>
    </location>
</feature>
<sequence length="120" mass="13521">SAEIAALPTVLTHPDRISLQGAYSRESPMATVDISVDAGDWFAVHFIDEIDISGTHLISLAEKGEIRLGIHQRDHRRFPHINCIRVCIVVHDRIVRIFDAVAEEKTLICRCELIVLLRVD</sequence>
<evidence type="ECO:0000313" key="1">
    <source>
        <dbReference type="EMBL" id="GMR32670.1"/>
    </source>
</evidence>
<organism evidence="1 2">
    <name type="scientific">Pristionchus mayeri</name>
    <dbReference type="NCBI Taxonomy" id="1317129"/>
    <lineage>
        <taxon>Eukaryota</taxon>
        <taxon>Metazoa</taxon>
        <taxon>Ecdysozoa</taxon>
        <taxon>Nematoda</taxon>
        <taxon>Chromadorea</taxon>
        <taxon>Rhabditida</taxon>
        <taxon>Rhabditina</taxon>
        <taxon>Diplogasteromorpha</taxon>
        <taxon>Diplogasteroidea</taxon>
        <taxon>Neodiplogasteridae</taxon>
        <taxon>Pristionchus</taxon>
    </lineage>
</organism>
<dbReference type="EMBL" id="BTRK01000001">
    <property type="protein sequence ID" value="GMR32670.1"/>
    <property type="molecule type" value="Genomic_DNA"/>
</dbReference>
<reference evidence="2" key="1">
    <citation type="submission" date="2022-10" db="EMBL/GenBank/DDBJ databases">
        <title>Genome assembly of Pristionchus species.</title>
        <authorList>
            <person name="Yoshida K."/>
            <person name="Sommer R.J."/>
        </authorList>
    </citation>
    <scope>NUCLEOTIDE SEQUENCE [LARGE SCALE GENOMIC DNA]</scope>
    <source>
        <strain evidence="2">RS5460</strain>
    </source>
</reference>
<comment type="caution">
    <text evidence="1">The sequence shown here is derived from an EMBL/GenBank/DDBJ whole genome shotgun (WGS) entry which is preliminary data.</text>
</comment>
<keyword evidence="2" id="KW-1185">Reference proteome</keyword>
<name>A0AAN4Z8Y9_9BILA</name>
<evidence type="ECO:0000313" key="2">
    <source>
        <dbReference type="Proteomes" id="UP001328107"/>
    </source>
</evidence>
<dbReference type="AlphaFoldDB" id="A0AAN4Z8Y9"/>
<dbReference type="Proteomes" id="UP001328107">
    <property type="component" value="Unassembled WGS sequence"/>
</dbReference>
<gene>
    <name evidence="1" type="ORF">PMAYCL1PPCAC_02865</name>
</gene>
<protein>
    <submittedName>
        <fullName evidence="1">Uncharacterized protein</fullName>
    </submittedName>
</protein>